<dbReference type="OrthoDB" id="4188830at2"/>
<gene>
    <name evidence="6" type="ORF">SAMN05661010_03782</name>
</gene>
<name>A0A1G9RUB0_9GAMM</name>
<feature type="domain" description="CENP-V/GFA" evidence="5">
    <location>
        <begin position="7"/>
        <end position="124"/>
    </location>
</feature>
<evidence type="ECO:0000256" key="4">
    <source>
        <dbReference type="ARBA" id="ARBA00023239"/>
    </source>
</evidence>
<dbReference type="RefSeq" id="WP_089730833.1">
    <property type="nucleotide sequence ID" value="NZ_FNGI01000016.1"/>
</dbReference>
<proteinExistence type="inferred from homology"/>
<keyword evidence="4" id="KW-0456">Lyase</keyword>
<dbReference type="InterPro" id="IPR011057">
    <property type="entry name" value="Mss4-like_sf"/>
</dbReference>
<dbReference type="Proteomes" id="UP000198654">
    <property type="component" value="Unassembled WGS sequence"/>
</dbReference>
<evidence type="ECO:0000256" key="3">
    <source>
        <dbReference type="ARBA" id="ARBA00022833"/>
    </source>
</evidence>
<dbReference type="PROSITE" id="PS51891">
    <property type="entry name" value="CENP_V_GFA"/>
    <property type="match status" value="1"/>
</dbReference>
<dbReference type="GO" id="GO:0046872">
    <property type="term" value="F:metal ion binding"/>
    <property type="evidence" value="ECO:0007669"/>
    <property type="project" value="UniProtKB-KW"/>
</dbReference>
<dbReference type="SUPFAM" id="SSF51316">
    <property type="entry name" value="Mss4-like"/>
    <property type="match status" value="1"/>
</dbReference>
<keyword evidence="2" id="KW-0479">Metal-binding</keyword>
<dbReference type="PANTHER" id="PTHR33337">
    <property type="entry name" value="GFA DOMAIN-CONTAINING PROTEIN"/>
    <property type="match status" value="1"/>
</dbReference>
<reference evidence="6 7" key="1">
    <citation type="submission" date="2016-10" db="EMBL/GenBank/DDBJ databases">
        <authorList>
            <person name="de Groot N.N."/>
        </authorList>
    </citation>
    <scope>NUCLEOTIDE SEQUENCE [LARGE SCALE GENOMIC DNA]</scope>
    <source>
        <strain evidence="6 7">DSM 14789</strain>
    </source>
</reference>
<dbReference type="GO" id="GO:0016846">
    <property type="term" value="F:carbon-sulfur lyase activity"/>
    <property type="evidence" value="ECO:0007669"/>
    <property type="project" value="InterPro"/>
</dbReference>
<protein>
    <submittedName>
        <fullName evidence="6">Uncharacterized conserved protein</fullName>
    </submittedName>
</protein>
<dbReference type="STRING" id="119000.SAMN05661010_03782"/>
<dbReference type="InterPro" id="IPR006913">
    <property type="entry name" value="CENP-V/GFA"/>
</dbReference>
<dbReference type="EMBL" id="FNGI01000016">
    <property type="protein sequence ID" value="SDM26085.1"/>
    <property type="molecule type" value="Genomic_DNA"/>
</dbReference>
<evidence type="ECO:0000313" key="7">
    <source>
        <dbReference type="Proteomes" id="UP000198654"/>
    </source>
</evidence>
<dbReference type="Pfam" id="PF04828">
    <property type="entry name" value="GFA"/>
    <property type="match status" value="1"/>
</dbReference>
<evidence type="ECO:0000256" key="1">
    <source>
        <dbReference type="ARBA" id="ARBA00005495"/>
    </source>
</evidence>
<evidence type="ECO:0000259" key="5">
    <source>
        <dbReference type="PROSITE" id="PS51891"/>
    </source>
</evidence>
<dbReference type="PANTHER" id="PTHR33337:SF40">
    <property type="entry name" value="CENP-V_GFA DOMAIN-CONTAINING PROTEIN-RELATED"/>
    <property type="match status" value="1"/>
</dbReference>
<comment type="similarity">
    <text evidence="1">Belongs to the Gfa family.</text>
</comment>
<keyword evidence="3" id="KW-0862">Zinc</keyword>
<dbReference type="AlphaFoldDB" id="A0A1G9RUB0"/>
<evidence type="ECO:0000256" key="2">
    <source>
        <dbReference type="ARBA" id="ARBA00022723"/>
    </source>
</evidence>
<keyword evidence="7" id="KW-1185">Reference proteome</keyword>
<sequence length="147" mass="15915">MSATNECQGACLCGAVSLSVTLNSHDVSACHCHMCQKWGGGPFLAIESDQQVNISGEENVGVYGSSEWAERGFCRQCGTHLFYRLKEGIQEGGHYAIPAGLIDGDKSWILDQQIFIDEKPDYYAFANSTKSMTGAEVFEAFTGSSDP</sequence>
<accession>A0A1G9RUB0</accession>
<organism evidence="6 7">
    <name type="scientific">Modicisalibacter muralis</name>
    <dbReference type="NCBI Taxonomy" id="119000"/>
    <lineage>
        <taxon>Bacteria</taxon>
        <taxon>Pseudomonadati</taxon>
        <taxon>Pseudomonadota</taxon>
        <taxon>Gammaproteobacteria</taxon>
        <taxon>Oceanospirillales</taxon>
        <taxon>Halomonadaceae</taxon>
        <taxon>Modicisalibacter</taxon>
    </lineage>
</organism>
<dbReference type="Gene3D" id="3.90.1590.10">
    <property type="entry name" value="glutathione-dependent formaldehyde- activating enzyme (gfa)"/>
    <property type="match status" value="1"/>
</dbReference>
<evidence type="ECO:0000313" key="6">
    <source>
        <dbReference type="EMBL" id="SDM26085.1"/>
    </source>
</evidence>